<evidence type="ECO:0000313" key="6">
    <source>
        <dbReference type="EMBL" id="MBE5055893.1"/>
    </source>
</evidence>
<comment type="subcellular location">
    <subcellularLocation>
        <location evidence="1">Membrane</location>
        <topology evidence="1">Multi-pass membrane protein</topology>
    </subcellularLocation>
</comment>
<dbReference type="PANTHER" id="PTHR37306">
    <property type="entry name" value="COLICIN V PRODUCTION PROTEIN"/>
    <property type="match status" value="1"/>
</dbReference>
<evidence type="ECO:0000256" key="4">
    <source>
        <dbReference type="ARBA" id="ARBA00023136"/>
    </source>
</evidence>
<proteinExistence type="predicted"/>
<reference evidence="6 7" key="1">
    <citation type="submission" date="2020-10" db="EMBL/GenBank/DDBJ databases">
        <title>ChiBAC.</title>
        <authorList>
            <person name="Zenner C."/>
            <person name="Hitch T.C.A."/>
            <person name="Clavel T."/>
        </authorList>
    </citation>
    <scope>NUCLEOTIDE SEQUENCE [LARGE SCALE GENOMIC DNA]</scope>
    <source>
        <strain evidence="6 7">DSM 107456</strain>
    </source>
</reference>
<accession>A0ABR9RB15</accession>
<comment type="caution">
    <text evidence="6">The sequence shown here is derived from an EMBL/GenBank/DDBJ whole genome shotgun (WGS) entry which is preliminary data.</text>
</comment>
<feature type="transmembrane region" description="Helical" evidence="5">
    <location>
        <begin position="135"/>
        <end position="155"/>
    </location>
</feature>
<dbReference type="Pfam" id="PF02674">
    <property type="entry name" value="Colicin_V"/>
    <property type="match status" value="2"/>
</dbReference>
<keyword evidence="2 5" id="KW-0812">Transmembrane</keyword>
<evidence type="ECO:0000256" key="2">
    <source>
        <dbReference type="ARBA" id="ARBA00022692"/>
    </source>
</evidence>
<evidence type="ECO:0000256" key="5">
    <source>
        <dbReference type="SAM" id="Phobius"/>
    </source>
</evidence>
<dbReference type="Proteomes" id="UP000806211">
    <property type="component" value="Unassembled WGS sequence"/>
</dbReference>
<gene>
    <name evidence="6" type="ORF">INF37_07770</name>
</gene>
<keyword evidence="4 5" id="KW-0472">Membrane</keyword>
<feature type="transmembrane region" description="Helical" evidence="5">
    <location>
        <begin position="25"/>
        <end position="46"/>
    </location>
</feature>
<feature type="transmembrane region" description="Helical" evidence="5">
    <location>
        <begin position="175"/>
        <end position="195"/>
    </location>
</feature>
<evidence type="ECO:0000256" key="3">
    <source>
        <dbReference type="ARBA" id="ARBA00022989"/>
    </source>
</evidence>
<dbReference type="EMBL" id="JADCKF010000006">
    <property type="protein sequence ID" value="MBE5055893.1"/>
    <property type="molecule type" value="Genomic_DNA"/>
</dbReference>
<dbReference type="RefSeq" id="WP_101693413.1">
    <property type="nucleotide sequence ID" value="NZ_JADCKF010000006.1"/>
</dbReference>
<name>A0ABR9RB15_9FIRM</name>
<evidence type="ECO:0000313" key="7">
    <source>
        <dbReference type="Proteomes" id="UP000806211"/>
    </source>
</evidence>
<protein>
    <submittedName>
        <fullName evidence="6">CvpA family protein</fullName>
    </submittedName>
</protein>
<keyword evidence="7" id="KW-1185">Reference proteome</keyword>
<evidence type="ECO:0000256" key="1">
    <source>
        <dbReference type="ARBA" id="ARBA00004141"/>
    </source>
</evidence>
<keyword evidence="3 5" id="KW-1133">Transmembrane helix</keyword>
<organism evidence="6 7">
    <name type="scientific">Pseudoflavonifractor gallinarum</name>
    <dbReference type="NCBI Taxonomy" id="2779352"/>
    <lineage>
        <taxon>Bacteria</taxon>
        <taxon>Bacillati</taxon>
        <taxon>Bacillota</taxon>
        <taxon>Clostridia</taxon>
        <taxon>Eubacteriales</taxon>
        <taxon>Oscillospiraceae</taxon>
        <taxon>Pseudoflavonifractor</taxon>
    </lineage>
</organism>
<dbReference type="PANTHER" id="PTHR37306:SF1">
    <property type="entry name" value="COLICIN V PRODUCTION PROTEIN"/>
    <property type="match status" value="1"/>
</dbReference>
<dbReference type="InterPro" id="IPR003825">
    <property type="entry name" value="Colicin-V_CvpA"/>
</dbReference>
<sequence length="230" mass="24278">MPYLLDLIVAAVAALFIWKGWRKGLVLSLCGLLAVLVAFAGAGIAARTLSPAVGQALEPKISQLIEERLEEGLSAPPPAEEVSAGEDPLSDVLSVLKDLGLYENLVDSLQHTVEEGMNGAVSAAASAGAAMAQSIAYRIIFLVSFTLILALWGWLSRALNLVARLPGLHFLNKTGGAAIGLVKALLVLFLVTWLLQSLGHFVPEETVAQTTLLRALVEHNPLTALTDLAV</sequence>